<name>A0A382RT98_9ZZZZ</name>
<dbReference type="PANTHER" id="PTHR42924">
    <property type="entry name" value="EXONUCLEASE"/>
    <property type="match status" value="1"/>
</dbReference>
<feature type="domain" description="Polymerase/histidinol phosphatase N-terminal" evidence="1">
    <location>
        <begin position="22"/>
        <end position="86"/>
    </location>
</feature>
<dbReference type="PANTHER" id="PTHR42924:SF11">
    <property type="entry name" value="POLYMERASE_HISTIDINOL PHOSPHATASE N-TERMINAL DOMAIN-CONTAINING PROTEIN"/>
    <property type="match status" value="1"/>
</dbReference>
<dbReference type="EMBL" id="UINC01124016">
    <property type="protein sequence ID" value="SVD00876.1"/>
    <property type="molecule type" value="Genomic_DNA"/>
</dbReference>
<dbReference type="GO" id="GO:0004534">
    <property type="term" value="F:5'-3' RNA exonuclease activity"/>
    <property type="evidence" value="ECO:0007669"/>
    <property type="project" value="TreeGrafter"/>
</dbReference>
<dbReference type="SMART" id="SM00481">
    <property type="entry name" value="POLIIIAc"/>
    <property type="match status" value="1"/>
</dbReference>
<proteinExistence type="predicted"/>
<dbReference type="AlphaFoldDB" id="A0A382RT98"/>
<protein>
    <recommendedName>
        <fullName evidence="1">Polymerase/histidinol phosphatase N-terminal domain-containing protein</fullName>
    </recommendedName>
</protein>
<dbReference type="InterPro" id="IPR052018">
    <property type="entry name" value="PHP_domain"/>
</dbReference>
<dbReference type="SUPFAM" id="SSF89550">
    <property type="entry name" value="PHP domain-like"/>
    <property type="match status" value="1"/>
</dbReference>
<dbReference type="GO" id="GO:0035312">
    <property type="term" value="F:5'-3' DNA exonuclease activity"/>
    <property type="evidence" value="ECO:0007669"/>
    <property type="project" value="TreeGrafter"/>
</dbReference>
<sequence length="317" mass="35440">AAQSSRFRFETHDTTGMAWFKGNTHTHTLESDGDSPPEEVATWYKENGYDFLVLSDHNVLTNPAILSHIVDETFILIPGEEVTSSFEDSSVHINGININTLVIPQTAETLVGTIQKNVDAIREVEGAPHINHPNFGWSFGAEELAQVENNRLLEIYNGHPTVHNNGGGDALGLEAIWDHLLTRGKRIYGIAVDDAHDFQTIGRDRSNPGRGWVTVRARSLDAYEIVTHLEEGLFYASTGVDLDDIRVNNRRLEIQIRQRGNFKYLTRFIGAGGKVLYETPENPAVFELRGPEVYVRAVVYDSGGWRAWVQPVFTVSN</sequence>
<dbReference type="InterPro" id="IPR003141">
    <property type="entry name" value="Pol/His_phosphatase_N"/>
</dbReference>
<reference evidence="2" key="1">
    <citation type="submission" date="2018-05" db="EMBL/GenBank/DDBJ databases">
        <authorList>
            <person name="Lanie J.A."/>
            <person name="Ng W.-L."/>
            <person name="Kazmierczak K.M."/>
            <person name="Andrzejewski T.M."/>
            <person name="Davidsen T.M."/>
            <person name="Wayne K.J."/>
            <person name="Tettelin H."/>
            <person name="Glass J.I."/>
            <person name="Rusch D."/>
            <person name="Podicherti R."/>
            <person name="Tsui H.-C.T."/>
            <person name="Winkler M.E."/>
        </authorList>
    </citation>
    <scope>NUCLEOTIDE SEQUENCE</scope>
</reference>
<feature type="non-terminal residue" evidence="2">
    <location>
        <position position="1"/>
    </location>
</feature>
<evidence type="ECO:0000313" key="2">
    <source>
        <dbReference type="EMBL" id="SVD00876.1"/>
    </source>
</evidence>
<feature type="non-terminal residue" evidence="2">
    <location>
        <position position="317"/>
    </location>
</feature>
<dbReference type="InterPro" id="IPR016195">
    <property type="entry name" value="Pol/histidinol_Pase-like"/>
</dbReference>
<accession>A0A382RT98</accession>
<organism evidence="2">
    <name type="scientific">marine metagenome</name>
    <dbReference type="NCBI Taxonomy" id="408172"/>
    <lineage>
        <taxon>unclassified sequences</taxon>
        <taxon>metagenomes</taxon>
        <taxon>ecological metagenomes</taxon>
    </lineage>
</organism>
<dbReference type="NCBIfam" id="NF038032">
    <property type="entry name" value="CehA_McbA_metalo"/>
    <property type="match status" value="1"/>
</dbReference>
<evidence type="ECO:0000259" key="1">
    <source>
        <dbReference type="SMART" id="SM00481"/>
    </source>
</evidence>
<dbReference type="Gene3D" id="3.20.20.140">
    <property type="entry name" value="Metal-dependent hydrolases"/>
    <property type="match status" value="1"/>
</dbReference>
<gene>
    <name evidence="2" type="ORF">METZ01_LOCUS353730</name>
</gene>